<protein>
    <submittedName>
        <fullName evidence="8">Outer membrane protein OmpA</fullName>
    </submittedName>
</protein>
<name>A0A2K8LCE1_9PROT</name>
<dbReference type="Gene3D" id="3.30.1330.60">
    <property type="entry name" value="OmpA-like domain"/>
    <property type="match status" value="1"/>
</dbReference>
<reference evidence="8 9" key="1">
    <citation type="submission" date="2016-12" db="EMBL/GenBank/DDBJ databases">
        <title>Isolation and genomic insights into novel planktonic Zetaproteobacteria from stratified waters of the Chesapeake Bay.</title>
        <authorList>
            <person name="McAllister S.M."/>
            <person name="Kato S."/>
            <person name="Chan C.S."/>
            <person name="Chiu B.K."/>
            <person name="Field E.K."/>
        </authorList>
    </citation>
    <scope>NUCLEOTIDE SEQUENCE [LARGE SCALE GENOMIC DNA]</scope>
    <source>
        <strain evidence="8 9">CP-8</strain>
    </source>
</reference>
<evidence type="ECO:0000256" key="5">
    <source>
        <dbReference type="SAM" id="Coils"/>
    </source>
</evidence>
<dbReference type="SUPFAM" id="SSF103088">
    <property type="entry name" value="OmpA-like"/>
    <property type="match status" value="1"/>
</dbReference>
<gene>
    <name evidence="8" type="ORF">Ga0123462_1090</name>
</gene>
<keyword evidence="9" id="KW-1185">Reference proteome</keyword>
<dbReference type="RefSeq" id="WP_100265358.1">
    <property type="nucleotide sequence ID" value="NZ_CP018800.1"/>
</dbReference>
<evidence type="ECO:0000256" key="3">
    <source>
        <dbReference type="ARBA" id="ARBA00023237"/>
    </source>
</evidence>
<dbReference type="Proteomes" id="UP000231637">
    <property type="component" value="Chromosome"/>
</dbReference>
<feature type="domain" description="OmpA-like" evidence="7">
    <location>
        <begin position="328"/>
        <end position="446"/>
    </location>
</feature>
<evidence type="ECO:0000313" key="9">
    <source>
        <dbReference type="Proteomes" id="UP000231637"/>
    </source>
</evidence>
<keyword evidence="2 4" id="KW-0472">Membrane</keyword>
<evidence type="ECO:0000313" key="8">
    <source>
        <dbReference type="EMBL" id="ATX81956.1"/>
    </source>
</evidence>
<keyword evidence="3" id="KW-0998">Cell outer membrane</keyword>
<dbReference type="EMBL" id="CP018800">
    <property type="protein sequence ID" value="ATX81956.1"/>
    <property type="molecule type" value="Genomic_DNA"/>
</dbReference>
<dbReference type="OrthoDB" id="5291234at2"/>
<evidence type="ECO:0000256" key="6">
    <source>
        <dbReference type="SAM" id="SignalP"/>
    </source>
</evidence>
<evidence type="ECO:0000256" key="1">
    <source>
        <dbReference type="ARBA" id="ARBA00004442"/>
    </source>
</evidence>
<organism evidence="8 9">
    <name type="scientific">Mariprofundus ferrinatatus</name>
    <dbReference type="NCBI Taxonomy" id="1921087"/>
    <lineage>
        <taxon>Bacteria</taxon>
        <taxon>Pseudomonadati</taxon>
        <taxon>Pseudomonadota</taxon>
        <taxon>Candidatius Mariprofundia</taxon>
        <taxon>Mariprofundales</taxon>
        <taxon>Mariprofundaceae</taxon>
        <taxon>Mariprofundus</taxon>
    </lineage>
</organism>
<comment type="subcellular location">
    <subcellularLocation>
        <location evidence="1">Cell outer membrane</location>
    </subcellularLocation>
</comment>
<evidence type="ECO:0000256" key="2">
    <source>
        <dbReference type="ARBA" id="ARBA00023136"/>
    </source>
</evidence>
<dbReference type="PANTHER" id="PTHR30329">
    <property type="entry name" value="STATOR ELEMENT OF FLAGELLAR MOTOR COMPLEX"/>
    <property type="match status" value="1"/>
</dbReference>
<dbReference type="InterPro" id="IPR050330">
    <property type="entry name" value="Bact_OuterMem_StrucFunc"/>
</dbReference>
<dbReference type="GO" id="GO:0009279">
    <property type="term" value="C:cell outer membrane"/>
    <property type="evidence" value="ECO:0007669"/>
    <property type="project" value="UniProtKB-SubCell"/>
</dbReference>
<feature type="signal peptide" evidence="6">
    <location>
        <begin position="1"/>
        <end position="23"/>
    </location>
</feature>
<dbReference type="AlphaFoldDB" id="A0A2K8LCE1"/>
<dbReference type="Pfam" id="PF00691">
    <property type="entry name" value="OmpA"/>
    <property type="match status" value="1"/>
</dbReference>
<accession>A0A2K8LCE1</accession>
<dbReference type="PROSITE" id="PS51123">
    <property type="entry name" value="OMPA_2"/>
    <property type="match status" value="1"/>
</dbReference>
<feature type="coiled-coil region" evidence="5">
    <location>
        <begin position="262"/>
        <end position="296"/>
    </location>
</feature>
<dbReference type="PANTHER" id="PTHR30329:SF21">
    <property type="entry name" value="LIPOPROTEIN YIAD-RELATED"/>
    <property type="match status" value="1"/>
</dbReference>
<dbReference type="InterPro" id="IPR006665">
    <property type="entry name" value="OmpA-like"/>
</dbReference>
<proteinExistence type="predicted"/>
<dbReference type="CDD" id="cd07185">
    <property type="entry name" value="OmpA_C-like"/>
    <property type="match status" value="1"/>
</dbReference>
<sequence>MQRKYVLNAIVAALLLLPVSVGADEFSSLLEEADAVRAEEFSPAAYAATKDAVRKRWIDEAQIQAKRAIANSLTVSNRFSKLVESRDRMHVSGAVDARRDLAERAEEAFSRVVAAVESDDLTRANKEAEMAALLTRQAEIVAAREQLTRPTSKMLAEARKHDGNRFAPENFKKADEGMKKVDRLVSSNPAARGQLVNESQNSLKMAEQSKEIGMMGNQMKKNPGMLEKWVVSRDNDLHAIAAAIGINIDGAKSREDQAAMIRKAIEQMLNGYETQLADAHKKIDELEGNSAELGEARYRLKLKREAEAKIAQLASLFDASQVELFLTTDADVIIRMKAMKFPSGSSIIPSASYDLLELASRAIDLFPDRVVHVEGHTDSIGNDAYNQGLSERRALTVKDYLDARYAENNRSITSAGLGEDRPIANNEKAEGRQKNRRIDIVLVAPPMKN</sequence>
<dbReference type="KEGG" id="mfn:Ga0123462_1090"/>
<keyword evidence="6" id="KW-0732">Signal</keyword>
<evidence type="ECO:0000259" key="7">
    <source>
        <dbReference type="PROSITE" id="PS51123"/>
    </source>
</evidence>
<dbReference type="InterPro" id="IPR036737">
    <property type="entry name" value="OmpA-like_sf"/>
</dbReference>
<keyword evidence="5" id="KW-0175">Coiled coil</keyword>
<feature type="chain" id="PRO_5014978872" evidence="6">
    <location>
        <begin position="24"/>
        <end position="449"/>
    </location>
</feature>
<evidence type="ECO:0000256" key="4">
    <source>
        <dbReference type="PROSITE-ProRule" id="PRU00473"/>
    </source>
</evidence>
<dbReference type="InterPro" id="IPR006664">
    <property type="entry name" value="OMP_bac"/>
</dbReference>
<dbReference type="PRINTS" id="PR01021">
    <property type="entry name" value="OMPADOMAIN"/>
</dbReference>